<protein>
    <submittedName>
        <fullName evidence="1">Uncharacterized protein</fullName>
    </submittedName>
</protein>
<proteinExistence type="predicted"/>
<accession>A0A8S5SD90</accession>
<organism evidence="1">
    <name type="scientific">Siphoviridae sp. ctnpt50</name>
    <dbReference type="NCBI Taxonomy" id="2827941"/>
    <lineage>
        <taxon>Viruses</taxon>
        <taxon>Duplodnaviria</taxon>
        <taxon>Heunggongvirae</taxon>
        <taxon>Uroviricota</taxon>
        <taxon>Caudoviricetes</taxon>
    </lineage>
</organism>
<name>A0A8S5SD90_9CAUD</name>
<evidence type="ECO:0000313" key="1">
    <source>
        <dbReference type="EMBL" id="DAF49004.1"/>
    </source>
</evidence>
<dbReference type="EMBL" id="BK032577">
    <property type="protein sequence ID" value="DAF49004.1"/>
    <property type="molecule type" value="Genomic_DNA"/>
</dbReference>
<sequence>MRSKEEKLRKKFFDKKQKASEGDYQLNVWKFLNDGNIFRRICGFFNKVKYAKDRARKGFCDYDLCDLDIFFVDLIIRALEEHKESALGYPDSKYPTFKDWTNAIDEGIGHFKKYKYLLDDDNNIYYLGYIQAIENGNTDRKIIRDKFDAENQKMYEEAKNELRLGFEFLAENLIHLCW</sequence>
<reference evidence="1" key="1">
    <citation type="journal article" date="2021" name="Proc. Natl. Acad. Sci. U.S.A.">
        <title>A Catalog of Tens of Thousands of Viruses from Human Metagenomes Reveals Hidden Associations with Chronic Diseases.</title>
        <authorList>
            <person name="Tisza M.J."/>
            <person name="Buck C.B."/>
        </authorList>
    </citation>
    <scope>NUCLEOTIDE SEQUENCE</scope>
    <source>
        <strain evidence="1">Ctnpt50</strain>
    </source>
</reference>